<dbReference type="EMBL" id="BKCJ011451530">
    <property type="protein sequence ID" value="GFD34852.1"/>
    <property type="molecule type" value="Genomic_DNA"/>
</dbReference>
<accession>A0A699VH19</accession>
<feature type="non-terminal residue" evidence="1">
    <location>
        <position position="65"/>
    </location>
</feature>
<dbReference type="AlphaFoldDB" id="A0A699VH19"/>
<name>A0A699VH19_TANCI</name>
<protein>
    <submittedName>
        <fullName evidence="1">Uncharacterized protein</fullName>
    </submittedName>
</protein>
<proteinExistence type="predicted"/>
<evidence type="ECO:0000313" key="1">
    <source>
        <dbReference type="EMBL" id="GFD34852.1"/>
    </source>
</evidence>
<gene>
    <name evidence="1" type="ORF">Tci_906821</name>
</gene>
<reference evidence="1" key="1">
    <citation type="journal article" date="2019" name="Sci. Rep.">
        <title>Draft genome of Tanacetum cinerariifolium, the natural source of mosquito coil.</title>
        <authorList>
            <person name="Yamashiro T."/>
            <person name="Shiraishi A."/>
            <person name="Satake H."/>
            <person name="Nakayama K."/>
        </authorList>
    </citation>
    <scope>NUCLEOTIDE SEQUENCE</scope>
</reference>
<organism evidence="1">
    <name type="scientific">Tanacetum cinerariifolium</name>
    <name type="common">Dalmatian daisy</name>
    <name type="synonym">Chrysanthemum cinerariifolium</name>
    <dbReference type="NCBI Taxonomy" id="118510"/>
    <lineage>
        <taxon>Eukaryota</taxon>
        <taxon>Viridiplantae</taxon>
        <taxon>Streptophyta</taxon>
        <taxon>Embryophyta</taxon>
        <taxon>Tracheophyta</taxon>
        <taxon>Spermatophyta</taxon>
        <taxon>Magnoliopsida</taxon>
        <taxon>eudicotyledons</taxon>
        <taxon>Gunneridae</taxon>
        <taxon>Pentapetalae</taxon>
        <taxon>asterids</taxon>
        <taxon>campanulids</taxon>
        <taxon>Asterales</taxon>
        <taxon>Asteraceae</taxon>
        <taxon>Asteroideae</taxon>
        <taxon>Anthemideae</taxon>
        <taxon>Anthemidinae</taxon>
        <taxon>Tanacetum</taxon>
    </lineage>
</organism>
<sequence>MSSASRLMREVDVRGVDSDHVDSFEEGEIIGDSVLNNDGCVKDCMEKNLDDDVEKDIEDCSKNVT</sequence>
<comment type="caution">
    <text evidence="1">The sequence shown here is derived from an EMBL/GenBank/DDBJ whole genome shotgun (WGS) entry which is preliminary data.</text>
</comment>